<reference evidence="2" key="1">
    <citation type="submission" date="2014-03" db="EMBL/GenBank/DDBJ databases">
        <title>Draft Genome Sequence of Mycobacterium cosmeticum DSM 44829.</title>
        <authorList>
            <person name="Croce O."/>
            <person name="Robert C."/>
            <person name="Raoult D."/>
            <person name="Drancourt M."/>
        </authorList>
    </citation>
    <scope>NUCLEOTIDE SEQUENCE [LARGE SCALE GENOMIC DNA]</scope>
    <source>
        <strain evidence="2">DSM 44829</strain>
    </source>
</reference>
<comment type="caution">
    <text evidence="2">The sequence shown here is derived from an EMBL/GenBank/DDBJ whole genome shotgun (WGS) entry which is preliminary data.</text>
</comment>
<feature type="region of interest" description="Disordered" evidence="1">
    <location>
        <begin position="119"/>
        <end position="231"/>
    </location>
</feature>
<evidence type="ECO:0000313" key="2">
    <source>
        <dbReference type="EMBL" id="CDO07736.1"/>
    </source>
</evidence>
<dbReference type="EMBL" id="CCBB010000001">
    <property type="protein sequence ID" value="CDO07736.1"/>
    <property type="molecule type" value="Genomic_DNA"/>
</dbReference>
<evidence type="ECO:0000256" key="1">
    <source>
        <dbReference type="SAM" id="MobiDB-lite"/>
    </source>
</evidence>
<feature type="region of interest" description="Disordered" evidence="1">
    <location>
        <begin position="34"/>
        <end position="96"/>
    </location>
</feature>
<feature type="compositionally biased region" description="Basic residues" evidence="1">
    <location>
        <begin position="209"/>
        <end position="219"/>
    </location>
</feature>
<name>W9AYS5_MYCCO</name>
<proteinExistence type="predicted"/>
<reference evidence="2" key="2">
    <citation type="submission" date="2014-03" db="EMBL/GenBank/DDBJ databases">
        <authorList>
            <person name="Urmite Genomes"/>
        </authorList>
    </citation>
    <scope>NUCLEOTIDE SEQUENCE</scope>
    <source>
        <strain evidence="2">DSM 44829</strain>
    </source>
</reference>
<gene>
    <name evidence="2" type="ORF">BN977_02548</name>
</gene>
<keyword evidence="3" id="KW-1185">Reference proteome</keyword>
<sequence>MGPALLAQASATKCDVFVKIAIVSARRRIHMALSVRPPRAPAPRRRAPPARAGRLARSRTEASPGLPRPRRHTSAGVARPRGPTPTPPGAESGHRPVRRQVSAASHLILKMTLAQPVSPYRRSAGEPAGKAVRQPVSAAPGGRRRSAVHTVGRTPRSRRRWWASPPGAAGRVLRPSVRPTPRHTHGSRRPAIPGRRSPSDDSPSSPRRCTGRRYRRRPWRGQPPCALLEIG</sequence>
<dbReference type="Proteomes" id="UP000028870">
    <property type="component" value="Unassembled WGS sequence"/>
</dbReference>
<accession>W9AYS5</accession>
<organism evidence="2 3">
    <name type="scientific">Mycolicibacterium cosmeticum</name>
    <dbReference type="NCBI Taxonomy" id="258533"/>
    <lineage>
        <taxon>Bacteria</taxon>
        <taxon>Bacillati</taxon>
        <taxon>Actinomycetota</taxon>
        <taxon>Actinomycetes</taxon>
        <taxon>Mycobacteriales</taxon>
        <taxon>Mycobacteriaceae</taxon>
        <taxon>Mycolicibacterium</taxon>
    </lineage>
</organism>
<dbReference type="STRING" id="258533.BN977_02548"/>
<protein>
    <submittedName>
        <fullName evidence="2">Uncharacterized protein</fullName>
    </submittedName>
</protein>
<evidence type="ECO:0000313" key="3">
    <source>
        <dbReference type="Proteomes" id="UP000028870"/>
    </source>
</evidence>
<dbReference type="AlphaFoldDB" id="W9AYS5"/>